<organism evidence="1 2">
    <name type="scientific">Williamsia limnetica</name>
    <dbReference type="NCBI Taxonomy" id="882452"/>
    <lineage>
        <taxon>Bacteria</taxon>
        <taxon>Bacillati</taxon>
        <taxon>Actinomycetota</taxon>
        <taxon>Actinomycetes</taxon>
        <taxon>Mycobacteriales</taxon>
        <taxon>Nocardiaceae</taxon>
        <taxon>Williamsia</taxon>
    </lineage>
</organism>
<gene>
    <name evidence="1" type="ORF">DFR67_12265</name>
</gene>
<dbReference type="RefSeq" id="WP_143695000.1">
    <property type="nucleotide sequence ID" value="NZ_QJSP01000022.1"/>
</dbReference>
<evidence type="ECO:0000313" key="1">
    <source>
        <dbReference type="EMBL" id="PYE12481.1"/>
    </source>
</evidence>
<dbReference type="AlphaFoldDB" id="A0A318REL0"/>
<comment type="caution">
    <text evidence="1">The sequence shown here is derived from an EMBL/GenBank/DDBJ whole genome shotgun (WGS) entry which is preliminary data.</text>
</comment>
<protein>
    <submittedName>
        <fullName evidence="1">Uncharacterized protein</fullName>
    </submittedName>
</protein>
<sequence length="134" mass="13355">MTVTVGSISAVLDCAMGPRPEWVGAVFTDMYPDDAVDLPTGCAATVLACDEDWQWIADHAAAVAAAVEQACTTVVGACAGEWVVGRGTVDGEAFLVCTAANAVGSVVAGVGNVVLVLRAAVAGISVDTAGTVSR</sequence>
<keyword evidence="2" id="KW-1185">Reference proteome</keyword>
<accession>A0A318REL0</accession>
<dbReference type="EMBL" id="QJSP01000022">
    <property type="protein sequence ID" value="PYE12481.1"/>
    <property type="molecule type" value="Genomic_DNA"/>
</dbReference>
<dbReference type="Proteomes" id="UP000247591">
    <property type="component" value="Unassembled WGS sequence"/>
</dbReference>
<evidence type="ECO:0000313" key="2">
    <source>
        <dbReference type="Proteomes" id="UP000247591"/>
    </source>
</evidence>
<name>A0A318REL0_WILLI</name>
<dbReference type="OrthoDB" id="4578420at2"/>
<proteinExistence type="predicted"/>
<reference evidence="1 2" key="1">
    <citation type="submission" date="2018-06" db="EMBL/GenBank/DDBJ databases">
        <title>Genomic Encyclopedia of Type Strains, Phase IV (KMG-IV): sequencing the most valuable type-strain genomes for metagenomic binning, comparative biology and taxonomic classification.</title>
        <authorList>
            <person name="Goeker M."/>
        </authorList>
    </citation>
    <scope>NUCLEOTIDE SEQUENCE [LARGE SCALE GENOMIC DNA]</scope>
    <source>
        <strain evidence="1 2">DSM 45521</strain>
    </source>
</reference>